<gene>
    <name evidence="1" type="ORF">FB567DRAFT_344156</name>
</gene>
<protein>
    <recommendedName>
        <fullName evidence="3">F-box domain-containing protein</fullName>
    </recommendedName>
</protein>
<comment type="caution">
    <text evidence="1">The sequence shown here is derived from an EMBL/GenBank/DDBJ whole genome shotgun (WGS) entry which is preliminary data.</text>
</comment>
<evidence type="ECO:0008006" key="3">
    <source>
        <dbReference type="Google" id="ProtNLM"/>
    </source>
</evidence>
<name>A0A8K0VZC0_9PLEO</name>
<sequence>MPAQPFRFLDLPVELRLKVYREVPKATTRHHTYHSWIDEEIVLVTKSISCSLLATCRQIRNEAKDAFVSRLHQPCTDPTRLIAKCNGSQLSPTALDLFEYLGKRLSHKQRMTSARSAAKSPLRNGPYIPADTHAQSPFSLFVNKCTASYLRQASANKEVYIALSIRKDALRFPIAEVDRAVDIALMLRERIRVTAFTLKINPASYFTQGTYRALLEYAARLNRRSARVGLHGGEEWRENWEEEWFCG</sequence>
<reference evidence="1" key="1">
    <citation type="journal article" date="2021" name="Nat. Commun.">
        <title>Genetic determinants of endophytism in the Arabidopsis root mycobiome.</title>
        <authorList>
            <person name="Mesny F."/>
            <person name="Miyauchi S."/>
            <person name="Thiergart T."/>
            <person name="Pickel B."/>
            <person name="Atanasova L."/>
            <person name="Karlsson M."/>
            <person name="Huettel B."/>
            <person name="Barry K.W."/>
            <person name="Haridas S."/>
            <person name="Chen C."/>
            <person name="Bauer D."/>
            <person name="Andreopoulos W."/>
            <person name="Pangilinan J."/>
            <person name="LaButti K."/>
            <person name="Riley R."/>
            <person name="Lipzen A."/>
            <person name="Clum A."/>
            <person name="Drula E."/>
            <person name="Henrissat B."/>
            <person name="Kohler A."/>
            <person name="Grigoriev I.V."/>
            <person name="Martin F.M."/>
            <person name="Hacquard S."/>
        </authorList>
    </citation>
    <scope>NUCLEOTIDE SEQUENCE</scope>
    <source>
        <strain evidence="1">MPI-SDFR-AT-0120</strain>
    </source>
</reference>
<evidence type="ECO:0000313" key="2">
    <source>
        <dbReference type="Proteomes" id="UP000813461"/>
    </source>
</evidence>
<accession>A0A8K0VZC0</accession>
<dbReference type="PANTHER" id="PTHR42085:SF2">
    <property type="entry name" value="F-BOX DOMAIN-CONTAINING PROTEIN"/>
    <property type="match status" value="1"/>
</dbReference>
<proteinExistence type="predicted"/>
<keyword evidence="2" id="KW-1185">Reference proteome</keyword>
<evidence type="ECO:0000313" key="1">
    <source>
        <dbReference type="EMBL" id="KAH7087361.1"/>
    </source>
</evidence>
<dbReference type="OrthoDB" id="5314997at2759"/>
<dbReference type="EMBL" id="JAGMVJ010000009">
    <property type="protein sequence ID" value="KAH7087361.1"/>
    <property type="molecule type" value="Genomic_DNA"/>
</dbReference>
<dbReference type="Proteomes" id="UP000813461">
    <property type="component" value="Unassembled WGS sequence"/>
</dbReference>
<dbReference type="PANTHER" id="PTHR42085">
    <property type="entry name" value="F-BOX DOMAIN-CONTAINING PROTEIN"/>
    <property type="match status" value="1"/>
</dbReference>
<dbReference type="AlphaFoldDB" id="A0A8K0VZC0"/>
<organism evidence="1 2">
    <name type="scientific">Paraphoma chrysanthemicola</name>
    <dbReference type="NCBI Taxonomy" id="798071"/>
    <lineage>
        <taxon>Eukaryota</taxon>
        <taxon>Fungi</taxon>
        <taxon>Dikarya</taxon>
        <taxon>Ascomycota</taxon>
        <taxon>Pezizomycotina</taxon>
        <taxon>Dothideomycetes</taxon>
        <taxon>Pleosporomycetidae</taxon>
        <taxon>Pleosporales</taxon>
        <taxon>Pleosporineae</taxon>
        <taxon>Phaeosphaeriaceae</taxon>
        <taxon>Paraphoma</taxon>
    </lineage>
</organism>
<dbReference type="InterPro" id="IPR038883">
    <property type="entry name" value="AN11006-like"/>
</dbReference>